<protein>
    <recommendedName>
        <fullName evidence="3">DNA phosphorothioation-associated methyltransferase</fullName>
    </recommendedName>
</protein>
<dbReference type="InterPro" id="IPR029063">
    <property type="entry name" value="SAM-dependent_MTases_sf"/>
</dbReference>
<keyword evidence="2" id="KW-1185">Reference proteome</keyword>
<evidence type="ECO:0000313" key="1">
    <source>
        <dbReference type="EMBL" id="MBH8564454.1"/>
    </source>
</evidence>
<evidence type="ECO:0008006" key="3">
    <source>
        <dbReference type="Google" id="ProtNLM"/>
    </source>
</evidence>
<evidence type="ECO:0000313" key="2">
    <source>
        <dbReference type="Proteomes" id="UP000632766"/>
    </source>
</evidence>
<dbReference type="AlphaFoldDB" id="A0A8J7L8G5"/>
<gene>
    <name evidence="1" type="ORF">I8748_20090</name>
</gene>
<comment type="caution">
    <text evidence="1">The sequence shown here is derived from an EMBL/GenBank/DDBJ whole genome shotgun (WGS) entry which is preliminary data.</text>
</comment>
<proteinExistence type="predicted"/>
<reference evidence="1 2" key="1">
    <citation type="journal article" date="2021" name="Int. J. Syst. Evol. Microbiol.">
        <title>Amazonocrinis nigriterrae gen. nov., sp. nov., Atlanticothrix silvestris gen. nov., sp. nov. and Dendronalium phyllosphericum gen. nov., sp. nov., nostocacean cyanobacteria from Brazilian environments.</title>
        <authorList>
            <person name="Alvarenga D.O."/>
            <person name="Andreote A.P.D."/>
            <person name="Branco L.H.Z."/>
            <person name="Delbaje E."/>
            <person name="Cruz R.B."/>
            <person name="Varani A.M."/>
            <person name="Fiore M.F."/>
        </authorList>
    </citation>
    <scope>NUCLEOTIDE SEQUENCE [LARGE SCALE GENOMIC DNA]</scope>
    <source>
        <strain evidence="1 2">CENA67</strain>
    </source>
</reference>
<dbReference type="RefSeq" id="WP_198126291.1">
    <property type="nucleotide sequence ID" value="NZ_JAECZC010000043.1"/>
</dbReference>
<organism evidence="1 2">
    <name type="scientific">Amazonocrinis nigriterrae CENA67</name>
    <dbReference type="NCBI Taxonomy" id="2794033"/>
    <lineage>
        <taxon>Bacteria</taxon>
        <taxon>Bacillati</taxon>
        <taxon>Cyanobacteriota</taxon>
        <taxon>Cyanophyceae</taxon>
        <taxon>Nostocales</taxon>
        <taxon>Nostocaceae</taxon>
        <taxon>Amazonocrinis</taxon>
        <taxon>Amazonocrinis nigriterrae</taxon>
    </lineage>
</organism>
<sequence length="295" mass="32956">MSDKSYLAAPHRNHLSATAKAMLNHQLLNKGETHLDYGCGRGGDVEKLLAAGYCSAGYDPYYFPNPPSPVDVVTMGYVLNVIADIEERRESLRKAWNLAKKHLIVSANVRGGGLDAGNYTAQGTFSKSYSYIELKAFIECTLGFEAIKLASDKFLVKRDGRQFQPMHHEKILEEISAIASLGWVPPMDAIIKGYCNDFKPRAGLDEVDSGEFPGRIRYYRILAKSACLPGKNGPVRCLHIRGGVGSEHMEWAIAAMQRRNAIALMKFHCIEQSFLSEFLGFKKLDFLNDEVKIYR</sequence>
<name>A0A8J7L8G5_9NOST</name>
<dbReference type="EMBL" id="JAECZC010000043">
    <property type="protein sequence ID" value="MBH8564454.1"/>
    <property type="molecule type" value="Genomic_DNA"/>
</dbReference>
<dbReference type="Gene3D" id="3.40.50.150">
    <property type="entry name" value="Vaccinia Virus protein VP39"/>
    <property type="match status" value="1"/>
</dbReference>
<dbReference type="SUPFAM" id="SSF53335">
    <property type="entry name" value="S-adenosyl-L-methionine-dependent methyltransferases"/>
    <property type="match status" value="1"/>
</dbReference>
<accession>A0A8J7L8G5</accession>
<dbReference type="Proteomes" id="UP000632766">
    <property type="component" value="Unassembled WGS sequence"/>
</dbReference>